<evidence type="ECO:0000313" key="2">
    <source>
        <dbReference type="EMBL" id="GAA4924984.1"/>
    </source>
</evidence>
<protein>
    <submittedName>
        <fullName evidence="2">Uncharacterized protein</fullName>
    </submittedName>
</protein>
<gene>
    <name evidence="2" type="ORF">GCM10025790_22820</name>
</gene>
<evidence type="ECO:0000256" key="1">
    <source>
        <dbReference type="SAM" id="MobiDB-lite"/>
    </source>
</evidence>
<comment type="caution">
    <text evidence="2">The sequence shown here is derived from an EMBL/GenBank/DDBJ whole genome shotgun (WGS) entry which is preliminary data.</text>
</comment>
<dbReference type="EMBL" id="BAABLW010000007">
    <property type="protein sequence ID" value="GAA4924984.1"/>
    <property type="molecule type" value="Genomic_DNA"/>
</dbReference>
<accession>A0ABP9G0J1</accession>
<sequence>MSPYEVYFSSEQGPDDSIPSDIAQQLNIDPSSTRHIETEFSSALYIARGADSREVCLAENSAEDSASWFSFCTFENSPAWGGVGDITYQLNPGDPADSDFIEISKNIYAKQG</sequence>
<reference evidence="3" key="1">
    <citation type="journal article" date="2019" name="Int. J. Syst. Evol. Microbiol.">
        <title>The Global Catalogue of Microorganisms (GCM) 10K type strain sequencing project: providing services to taxonomists for standard genome sequencing and annotation.</title>
        <authorList>
            <consortium name="The Broad Institute Genomics Platform"/>
            <consortium name="The Broad Institute Genome Sequencing Center for Infectious Disease"/>
            <person name="Wu L."/>
            <person name="Ma J."/>
        </authorList>
    </citation>
    <scope>NUCLEOTIDE SEQUENCE [LARGE SCALE GENOMIC DNA]</scope>
    <source>
        <strain evidence="3">JCM 19129</strain>
    </source>
</reference>
<name>A0ABP9G0J1_9MICC</name>
<keyword evidence="3" id="KW-1185">Reference proteome</keyword>
<dbReference type="Proteomes" id="UP001500368">
    <property type="component" value="Unassembled WGS sequence"/>
</dbReference>
<proteinExistence type="predicted"/>
<evidence type="ECO:0000313" key="3">
    <source>
        <dbReference type="Proteomes" id="UP001500368"/>
    </source>
</evidence>
<organism evidence="2 3">
    <name type="scientific">Nesterenkonia rhizosphaerae</name>
    <dbReference type="NCBI Taxonomy" id="1348272"/>
    <lineage>
        <taxon>Bacteria</taxon>
        <taxon>Bacillati</taxon>
        <taxon>Actinomycetota</taxon>
        <taxon>Actinomycetes</taxon>
        <taxon>Micrococcales</taxon>
        <taxon>Micrococcaceae</taxon>
        <taxon>Nesterenkonia</taxon>
    </lineage>
</organism>
<feature type="region of interest" description="Disordered" evidence="1">
    <location>
        <begin position="1"/>
        <end position="22"/>
    </location>
</feature>